<keyword evidence="1" id="KW-0698">rRNA processing</keyword>
<comment type="caution">
    <text evidence="2">The sequence shown here is derived from an EMBL/GenBank/DDBJ whole genome shotgun (WGS) entry which is preliminary data.</text>
</comment>
<accession>A0AA36GEB5</accession>
<organism evidence="2 3">
    <name type="scientific">Cylicocyclus nassatus</name>
    <name type="common">Nematode worm</name>
    <dbReference type="NCBI Taxonomy" id="53992"/>
    <lineage>
        <taxon>Eukaryota</taxon>
        <taxon>Metazoa</taxon>
        <taxon>Ecdysozoa</taxon>
        <taxon>Nematoda</taxon>
        <taxon>Chromadorea</taxon>
        <taxon>Rhabditida</taxon>
        <taxon>Rhabditina</taxon>
        <taxon>Rhabditomorpha</taxon>
        <taxon>Strongyloidea</taxon>
        <taxon>Strongylidae</taxon>
        <taxon>Cylicocyclus</taxon>
    </lineage>
</organism>
<dbReference type="GO" id="GO:0032040">
    <property type="term" value="C:small-subunit processome"/>
    <property type="evidence" value="ECO:0007669"/>
    <property type="project" value="TreeGrafter"/>
</dbReference>
<gene>
    <name evidence="2" type="ORF">CYNAS_LOCUS1132</name>
</gene>
<dbReference type="GO" id="GO:0034455">
    <property type="term" value="C:t-UTP complex"/>
    <property type="evidence" value="ECO:0007669"/>
    <property type="project" value="TreeGrafter"/>
</dbReference>
<dbReference type="GO" id="GO:0000462">
    <property type="term" value="P:maturation of SSU-rRNA from tricistronic rRNA transcript (SSU-rRNA, 5.8S rRNA, LSU-rRNA)"/>
    <property type="evidence" value="ECO:0007669"/>
    <property type="project" value="TreeGrafter"/>
</dbReference>
<comment type="function">
    <text evidence="1">Involved in nucleolar processing of pre-18S ribosomal RNA.</text>
</comment>
<keyword evidence="3" id="KW-1185">Reference proteome</keyword>
<evidence type="ECO:0000313" key="2">
    <source>
        <dbReference type="EMBL" id="CAJ0589149.1"/>
    </source>
</evidence>
<evidence type="ECO:0000256" key="1">
    <source>
        <dbReference type="RuleBase" id="RU367065"/>
    </source>
</evidence>
<dbReference type="AlphaFoldDB" id="A0AA36GEB5"/>
<comment type="similarity">
    <text evidence="1">Belongs to the HEATR1/UTP10 family.</text>
</comment>
<evidence type="ECO:0000313" key="3">
    <source>
        <dbReference type="Proteomes" id="UP001176961"/>
    </source>
</evidence>
<dbReference type="GO" id="GO:0030686">
    <property type="term" value="C:90S preribosome"/>
    <property type="evidence" value="ECO:0007669"/>
    <property type="project" value="TreeGrafter"/>
</dbReference>
<dbReference type="PANTHER" id="PTHR13457:SF1">
    <property type="entry name" value="HEAT REPEAT-CONTAINING PROTEIN 1"/>
    <property type="match status" value="1"/>
</dbReference>
<dbReference type="GO" id="GO:0045943">
    <property type="term" value="P:positive regulation of transcription by RNA polymerase I"/>
    <property type="evidence" value="ECO:0007669"/>
    <property type="project" value="TreeGrafter"/>
</dbReference>
<protein>
    <recommendedName>
        <fullName evidence="1">HEAT repeat-containing protein 1</fullName>
    </recommendedName>
</protein>
<dbReference type="EMBL" id="CATQJL010000001">
    <property type="protein sequence ID" value="CAJ0589149.1"/>
    <property type="molecule type" value="Genomic_DNA"/>
</dbReference>
<keyword evidence="1" id="KW-0539">Nucleus</keyword>
<dbReference type="InterPro" id="IPR040191">
    <property type="entry name" value="UTP10"/>
</dbReference>
<sequence length="163" mass="18151">MDVQSLQLLVEEVVAKRNELEPVDIGISSKALFPGSSSIQLEMPVDHQNQSEDAASKRRRVRQQSLSRKKLGSSTFLICALTCTQRVLDQFAPFVSQYIPEVLVQFCRLYGRVTFHDLASGCHDVDGGTNTYVPDKSLPVFRHLAYNIDSSLSALLCSSWKCA</sequence>
<keyword evidence="1" id="KW-0690">Ribosome biogenesis</keyword>
<dbReference type="PANTHER" id="PTHR13457">
    <property type="entry name" value="BAP28"/>
    <property type="match status" value="1"/>
</dbReference>
<dbReference type="GO" id="GO:0030515">
    <property type="term" value="F:snoRNA binding"/>
    <property type="evidence" value="ECO:0007669"/>
    <property type="project" value="TreeGrafter"/>
</dbReference>
<comment type="subcellular location">
    <subcellularLocation>
        <location evidence="1">Nucleus</location>
        <location evidence="1">Nucleolus</location>
    </subcellularLocation>
</comment>
<dbReference type="Proteomes" id="UP001176961">
    <property type="component" value="Unassembled WGS sequence"/>
</dbReference>
<name>A0AA36GEB5_CYLNA</name>
<proteinExistence type="inferred from homology"/>
<reference evidence="2" key="1">
    <citation type="submission" date="2023-07" db="EMBL/GenBank/DDBJ databases">
        <authorList>
            <consortium name="CYATHOMIX"/>
        </authorList>
    </citation>
    <scope>NUCLEOTIDE SEQUENCE</scope>
    <source>
        <strain evidence="2">N/A</strain>
    </source>
</reference>
<keyword evidence="1" id="KW-0687">Ribonucleoprotein</keyword>